<sequence length="56" mass="5929">MKNPAIVLLLVICVASLAALSLLLPPPAYRVASQPTCQAYVGGCYMPPPSIHRLLP</sequence>
<evidence type="ECO:0000313" key="2">
    <source>
        <dbReference type="Proteomes" id="UP001196601"/>
    </source>
</evidence>
<name>A0ABS5Q0I1_9PSED</name>
<protein>
    <submittedName>
        <fullName evidence="1">Uncharacterized protein</fullName>
    </submittedName>
</protein>
<dbReference type="Proteomes" id="UP001196601">
    <property type="component" value="Unassembled WGS sequence"/>
</dbReference>
<dbReference type="EMBL" id="JADPMV010000001">
    <property type="protein sequence ID" value="MBS7662074.1"/>
    <property type="molecule type" value="Genomic_DNA"/>
</dbReference>
<proteinExistence type="predicted"/>
<organism evidence="1 2">
    <name type="scientific">Pseudomonas lalucatii</name>
    <dbReference type="NCBI Taxonomy" id="1424203"/>
    <lineage>
        <taxon>Bacteria</taxon>
        <taxon>Pseudomonadati</taxon>
        <taxon>Pseudomonadota</taxon>
        <taxon>Gammaproteobacteria</taxon>
        <taxon>Pseudomonadales</taxon>
        <taxon>Pseudomonadaceae</taxon>
        <taxon>Pseudomonas</taxon>
    </lineage>
</organism>
<comment type="caution">
    <text evidence="1">The sequence shown here is derived from an EMBL/GenBank/DDBJ whole genome shotgun (WGS) entry which is preliminary data.</text>
</comment>
<keyword evidence="2" id="KW-1185">Reference proteome</keyword>
<accession>A0ABS5Q0I1</accession>
<gene>
    <name evidence="1" type="ORF">I0D00_09005</name>
</gene>
<reference evidence="1 2" key="1">
    <citation type="journal article" date="2021" name="Syst. Appl. Microbiol.">
        <title>Pseudomonas lalucatii sp. nov. isolated from Vallgornera, a karstic cave in Mallorca, Western Mediterranean.</title>
        <authorList>
            <person name="Busquets A."/>
            <person name="Mulet M."/>
            <person name="Gomila M."/>
            <person name="Garcia-Valdes E."/>
        </authorList>
    </citation>
    <scope>NUCLEOTIDE SEQUENCE [LARGE SCALE GENOMIC DNA]</scope>
    <source>
        <strain evidence="1 2">R1b54</strain>
    </source>
</reference>
<evidence type="ECO:0000313" key="1">
    <source>
        <dbReference type="EMBL" id="MBS7662074.1"/>
    </source>
</evidence>
<dbReference type="RefSeq" id="WP_213639382.1">
    <property type="nucleotide sequence ID" value="NZ_JADPMV010000001.1"/>
</dbReference>